<dbReference type="OrthoDB" id="264096at2"/>
<protein>
    <submittedName>
        <fullName evidence="2">Uncharacterized protein</fullName>
    </submittedName>
</protein>
<feature type="region of interest" description="Disordered" evidence="1">
    <location>
        <begin position="355"/>
        <end position="378"/>
    </location>
</feature>
<accession>H5WXX1</accession>
<reference evidence="2 3" key="1">
    <citation type="journal article" date="2012" name="Stand. Genomic Sci.">
        <title>Genome sequence of the ocean sediment bacterium Saccharomonospora marina type strain (XMU15(T)).</title>
        <authorList>
            <person name="Klenk H.P."/>
            <person name="Lu M."/>
            <person name="Lucas S."/>
            <person name="Lapidus A."/>
            <person name="Copeland A."/>
            <person name="Pitluck S."/>
            <person name="Goodwin L.A."/>
            <person name="Han C."/>
            <person name="Tapia R."/>
            <person name="Brambilla E.M."/>
            <person name="Potter G."/>
            <person name="Land M."/>
            <person name="Ivanova N."/>
            <person name="Rohde M."/>
            <person name="Goker M."/>
            <person name="Detter J.C."/>
            <person name="Li W.J."/>
            <person name="Kyrpides N.C."/>
            <person name="Woyke T."/>
        </authorList>
    </citation>
    <scope>NUCLEOTIDE SEQUENCE [LARGE SCALE GENOMIC DNA]</scope>
    <source>
        <strain evidence="2 3">XMU15</strain>
    </source>
</reference>
<organism evidence="2 3">
    <name type="scientific">Saccharomonospora marina XMU15</name>
    <dbReference type="NCBI Taxonomy" id="882083"/>
    <lineage>
        <taxon>Bacteria</taxon>
        <taxon>Bacillati</taxon>
        <taxon>Actinomycetota</taxon>
        <taxon>Actinomycetes</taxon>
        <taxon>Pseudonocardiales</taxon>
        <taxon>Pseudonocardiaceae</taxon>
        <taxon>Saccharomonospora</taxon>
    </lineage>
</organism>
<dbReference type="AlphaFoldDB" id="H5WXX1"/>
<dbReference type="STRING" id="882083.SacmaDRAFT_3566"/>
<evidence type="ECO:0000256" key="1">
    <source>
        <dbReference type="SAM" id="MobiDB-lite"/>
    </source>
</evidence>
<gene>
    <name evidence="2" type="ORF">SacmaDRAFT_3566</name>
</gene>
<evidence type="ECO:0000313" key="3">
    <source>
        <dbReference type="Proteomes" id="UP000004926"/>
    </source>
</evidence>
<dbReference type="HOGENOM" id="CLU_048874_0_0_11"/>
<evidence type="ECO:0000313" key="2">
    <source>
        <dbReference type="EMBL" id="EHR51780.1"/>
    </source>
</evidence>
<keyword evidence="3" id="KW-1185">Reference proteome</keyword>
<dbReference type="RefSeq" id="WP_009155162.1">
    <property type="nucleotide sequence ID" value="NZ_CM001439.1"/>
</dbReference>
<dbReference type="eggNOG" id="ENOG502ZAF2">
    <property type="taxonomic scope" value="Bacteria"/>
</dbReference>
<dbReference type="EMBL" id="CM001439">
    <property type="protein sequence ID" value="EHR51780.1"/>
    <property type="molecule type" value="Genomic_DNA"/>
</dbReference>
<name>H5WXX1_9PSEU</name>
<proteinExistence type="predicted"/>
<dbReference type="Proteomes" id="UP000004926">
    <property type="component" value="Chromosome"/>
</dbReference>
<sequence length="378" mass="41485">MTDTAEDAADDTRRTRTGFERARALADTILYEGYLLYPYRKSSPKNRVRWQFGIVAPRGWVEREGPVPETVAGSVESWQQQTDTLLQALPGARHPTVHVRVRFLQWLSRTVERLEPGGRFVRAESLVDDAGTPWLSFDEAVPHECDLVASLPDLLGDGLTVPIGAAAEDSVERLGEAGRLIRRRLPVSGLATLRAQRLDTSFAAYRLRLRIENTDSEVGPGATRTEALRRSLIATHALLGGDDVTWHSLTDPPDWAAPYTRACQNIHTFPVLIGEAGGRDGMLSSPILLYDYPDIAPESPGDLHDATEIDEILSLRTLTLTEAEKREARATDPRAAAIVDRVEGMPQEVLARLHGAVRSLRPHRSPSGTGEGGRDGSA</sequence>